<evidence type="ECO:0000313" key="13">
    <source>
        <dbReference type="Proteomes" id="UP000799118"/>
    </source>
</evidence>
<evidence type="ECO:0000256" key="3">
    <source>
        <dbReference type="ARBA" id="ARBA00007188"/>
    </source>
</evidence>
<dbReference type="FunFam" id="3.40.50.300:FF:000712">
    <property type="entry name" value="Midasin"/>
    <property type="match status" value="1"/>
</dbReference>
<feature type="region of interest" description="Disordered" evidence="10">
    <location>
        <begin position="4228"/>
        <end position="4285"/>
    </location>
</feature>
<evidence type="ECO:0000256" key="4">
    <source>
        <dbReference type="ARBA" id="ARBA00017143"/>
    </source>
</evidence>
<dbReference type="Pfam" id="PF17865">
    <property type="entry name" value="AAA_lid_5"/>
    <property type="match status" value="1"/>
</dbReference>
<comment type="similarity">
    <text evidence="3 9">Belongs to the midasin family.</text>
</comment>
<feature type="domain" description="VWFA" evidence="11">
    <location>
        <begin position="4388"/>
        <end position="4600"/>
    </location>
</feature>
<dbReference type="InterPro" id="IPR027417">
    <property type="entry name" value="P-loop_NTPase"/>
</dbReference>
<feature type="compositionally biased region" description="Basic and acidic residues" evidence="10">
    <location>
        <begin position="4179"/>
        <end position="4189"/>
    </location>
</feature>
<protein>
    <recommendedName>
        <fullName evidence="4 9">Midasin</fullName>
    </recommendedName>
</protein>
<keyword evidence="12" id="KW-0378">Hydrolase</keyword>
<dbReference type="EMBL" id="ML769389">
    <property type="protein sequence ID" value="KAE9408912.1"/>
    <property type="molecule type" value="Genomic_DNA"/>
</dbReference>
<feature type="compositionally biased region" description="Acidic residues" evidence="10">
    <location>
        <begin position="4000"/>
        <end position="4022"/>
    </location>
</feature>
<feature type="region of interest" description="Disordered" evidence="10">
    <location>
        <begin position="715"/>
        <end position="744"/>
    </location>
</feature>
<dbReference type="GO" id="GO:0016887">
    <property type="term" value="F:ATP hydrolysis activity"/>
    <property type="evidence" value="ECO:0007669"/>
    <property type="project" value="InterPro"/>
</dbReference>
<evidence type="ECO:0000256" key="7">
    <source>
        <dbReference type="ARBA" id="ARBA00023186"/>
    </source>
</evidence>
<dbReference type="InterPro" id="IPR048617">
    <property type="entry name" value="MDN1_AAA_lid_4"/>
</dbReference>
<dbReference type="CDD" id="cd00009">
    <property type="entry name" value="AAA"/>
    <property type="match status" value="2"/>
</dbReference>
<keyword evidence="7 9" id="KW-0143">Chaperone</keyword>
<dbReference type="GO" id="GO:0000027">
    <property type="term" value="P:ribosomal large subunit assembly"/>
    <property type="evidence" value="ECO:0007669"/>
    <property type="project" value="InterPro"/>
</dbReference>
<dbReference type="SUPFAM" id="SSF52540">
    <property type="entry name" value="P-loop containing nucleoside triphosphate hydrolases"/>
    <property type="match status" value="6"/>
</dbReference>
<dbReference type="SMART" id="SM00382">
    <property type="entry name" value="AAA"/>
    <property type="match status" value="4"/>
</dbReference>
<dbReference type="PANTHER" id="PTHR48103:SF2">
    <property type="entry name" value="MIDASIN"/>
    <property type="match status" value="1"/>
</dbReference>
<evidence type="ECO:0000256" key="2">
    <source>
        <dbReference type="ARBA" id="ARBA00004642"/>
    </source>
</evidence>
<dbReference type="InterPro" id="IPR011704">
    <property type="entry name" value="ATPase_dyneun-rel_AAA"/>
</dbReference>
<keyword evidence="6 9" id="KW-0067">ATP-binding</keyword>
<dbReference type="Gene3D" id="3.40.50.300">
    <property type="entry name" value="P-loop containing nucleotide triphosphate hydrolases"/>
    <property type="match status" value="6"/>
</dbReference>
<feature type="compositionally biased region" description="Acidic residues" evidence="10">
    <location>
        <begin position="3935"/>
        <end position="3957"/>
    </location>
</feature>
<evidence type="ECO:0000256" key="9">
    <source>
        <dbReference type="PIRNR" id="PIRNR010340"/>
    </source>
</evidence>
<organism evidence="12 13">
    <name type="scientific">Gymnopus androsaceus JB14</name>
    <dbReference type="NCBI Taxonomy" id="1447944"/>
    <lineage>
        <taxon>Eukaryota</taxon>
        <taxon>Fungi</taxon>
        <taxon>Dikarya</taxon>
        <taxon>Basidiomycota</taxon>
        <taxon>Agaricomycotina</taxon>
        <taxon>Agaricomycetes</taxon>
        <taxon>Agaricomycetidae</taxon>
        <taxon>Agaricales</taxon>
        <taxon>Marasmiineae</taxon>
        <taxon>Omphalotaceae</taxon>
        <taxon>Gymnopus</taxon>
    </lineage>
</organism>
<keyword evidence="8 9" id="KW-0539">Nucleus</keyword>
<reference evidence="12" key="1">
    <citation type="journal article" date="2019" name="Environ. Microbiol.">
        <title>Fungal ecological strategies reflected in gene transcription - a case study of two litter decomposers.</title>
        <authorList>
            <person name="Barbi F."/>
            <person name="Kohler A."/>
            <person name="Barry K."/>
            <person name="Baskaran P."/>
            <person name="Daum C."/>
            <person name="Fauchery L."/>
            <person name="Ihrmark K."/>
            <person name="Kuo A."/>
            <person name="LaButti K."/>
            <person name="Lipzen A."/>
            <person name="Morin E."/>
            <person name="Grigoriev I.V."/>
            <person name="Henrissat B."/>
            <person name="Lindahl B."/>
            <person name="Martin F."/>
        </authorList>
    </citation>
    <scope>NUCLEOTIDE SEQUENCE</scope>
    <source>
        <strain evidence="12">JB14</strain>
    </source>
</reference>
<feature type="compositionally biased region" description="Acidic residues" evidence="10">
    <location>
        <begin position="3889"/>
        <end position="3901"/>
    </location>
</feature>
<evidence type="ECO:0000256" key="10">
    <source>
        <dbReference type="SAM" id="MobiDB-lite"/>
    </source>
</evidence>
<dbReference type="GO" id="GO:0005730">
    <property type="term" value="C:nucleolus"/>
    <property type="evidence" value="ECO:0007669"/>
    <property type="project" value="UniProtKB-SubCell"/>
</dbReference>
<gene>
    <name evidence="12" type="ORF">BT96DRAFT_1013071</name>
</gene>
<feature type="region of interest" description="Disordered" evidence="10">
    <location>
        <begin position="3812"/>
        <end position="4211"/>
    </location>
</feature>
<feature type="compositionally biased region" description="Polar residues" evidence="10">
    <location>
        <begin position="4195"/>
        <end position="4210"/>
    </location>
</feature>
<evidence type="ECO:0000256" key="5">
    <source>
        <dbReference type="ARBA" id="ARBA00022741"/>
    </source>
</evidence>
<feature type="compositionally biased region" description="Polar residues" evidence="10">
    <location>
        <begin position="4093"/>
        <end position="4105"/>
    </location>
</feature>
<feature type="compositionally biased region" description="Acidic residues" evidence="10">
    <location>
        <begin position="3868"/>
        <end position="3879"/>
    </location>
</feature>
<dbReference type="GO" id="GO:0000055">
    <property type="term" value="P:ribosomal large subunit export from nucleus"/>
    <property type="evidence" value="ECO:0007669"/>
    <property type="project" value="TreeGrafter"/>
</dbReference>
<feature type="compositionally biased region" description="Acidic residues" evidence="10">
    <location>
        <begin position="3845"/>
        <end position="3861"/>
    </location>
</feature>
<accession>A0A6A4I9W6</accession>
<dbReference type="GO" id="GO:0030687">
    <property type="term" value="C:preribosome, large subunit precursor"/>
    <property type="evidence" value="ECO:0007669"/>
    <property type="project" value="TreeGrafter"/>
</dbReference>
<dbReference type="OrthoDB" id="5186at2759"/>
<dbReference type="Pfam" id="PF07728">
    <property type="entry name" value="AAA_5"/>
    <property type="match status" value="6"/>
</dbReference>
<dbReference type="InterPro" id="IPR002035">
    <property type="entry name" value="VWF_A"/>
</dbReference>
<evidence type="ECO:0000259" key="11">
    <source>
        <dbReference type="PROSITE" id="PS50234"/>
    </source>
</evidence>
<dbReference type="Pfam" id="PF17867">
    <property type="entry name" value="AAA_lid_7"/>
    <property type="match status" value="2"/>
</dbReference>
<evidence type="ECO:0000313" key="12">
    <source>
        <dbReference type="EMBL" id="KAE9408912.1"/>
    </source>
</evidence>
<dbReference type="FunFam" id="3.40.50.300:FF:000142">
    <property type="entry name" value="Midasin"/>
    <property type="match status" value="1"/>
</dbReference>
<evidence type="ECO:0000256" key="6">
    <source>
        <dbReference type="ARBA" id="ARBA00022840"/>
    </source>
</evidence>
<dbReference type="SUPFAM" id="SSF53300">
    <property type="entry name" value="vWA-like"/>
    <property type="match status" value="1"/>
</dbReference>
<keyword evidence="13" id="KW-1185">Reference proteome</keyword>
<dbReference type="PANTHER" id="PTHR48103">
    <property type="entry name" value="MIDASIN-RELATED"/>
    <property type="match status" value="1"/>
</dbReference>
<comment type="function">
    <text evidence="9">Nuclear chaperone required for maturation and nuclear export of pre-60S ribosome subunits.</text>
</comment>
<feature type="compositionally biased region" description="Acidic residues" evidence="10">
    <location>
        <begin position="3977"/>
        <end position="3994"/>
    </location>
</feature>
<dbReference type="PROSITE" id="PS50234">
    <property type="entry name" value="VWFA"/>
    <property type="match status" value="1"/>
</dbReference>
<dbReference type="InterPro" id="IPR041190">
    <property type="entry name" value="Midasin_AAA_lid_5"/>
</dbReference>
<dbReference type="PIRSF" id="PIRSF010340">
    <property type="entry name" value="Midasin"/>
    <property type="match status" value="1"/>
</dbReference>
<proteinExistence type="inferred from homology"/>
<dbReference type="InterPro" id="IPR012099">
    <property type="entry name" value="Midasin"/>
</dbReference>
<evidence type="ECO:0000256" key="1">
    <source>
        <dbReference type="ARBA" id="ARBA00004604"/>
    </source>
</evidence>
<dbReference type="GO" id="GO:0005524">
    <property type="term" value="F:ATP binding"/>
    <property type="evidence" value="ECO:0007669"/>
    <property type="project" value="UniProtKB-KW"/>
</dbReference>
<evidence type="ECO:0000256" key="8">
    <source>
        <dbReference type="ARBA" id="ARBA00023242"/>
    </source>
</evidence>
<dbReference type="InterPro" id="IPR040848">
    <property type="entry name" value="AAA_lid_7"/>
</dbReference>
<name>A0A6A4I9W6_9AGAR</name>
<dbReference type="GO" id="GO:0005654">
    <property type="term" value="C:nucleoplasm"/>
    <property type="evidence" value="ECO:0007669"/>
    <property type="project" value="UniProtKB-SubCell"/>
</dbReference>
<dbReference type="Pfam" id="PF21108">
    <property type="entry name" value="MDN1_4th"/>
    <property type="match status" value="1"/>
</dbReference>
<keyword evidence="5 9" id="KW-0547">Nucleotide-binding</keyword>
<dbReference type="InterPro" id="IPR003593">
    <property type="entry name" value="AAA+_ATPase"/>
</dbReference>
<feature type="compositionally biased region" description="Basic and acidic residues" evidence="10">
    <location>
        <begin position="3905"/>
        <end position="3925"/>
    </location>
</feature>
<dbReference type="InterPro" id="IPR036465">
    <property type="entry name" value="vWFA_dom_sf"/>
</dbReference>
<sequence length="4603" mass="512859">MDGEFHDPLTLDLHRQTQTLVSKLSSDDIYAISISNSKSTGELLDNLSRALAVPAYTTCIATLFRPILFDLCARWVACSADLEKELVAICLLIEIHEELFPLLYRILQNPVLAQGPLDPLLLLPDWDAQRIHQILLAYYRILQANRELPYQLYWPLTPLTCYALQSGMLEAEREKWEKETLGELYSVECSLGYGYALDGSQNVVDGWLMPVIELERVRTARNAFVTEAHDFYSSASTRRKRTRSFNATLVCAREHLLNAYSYSDGSAGPSFTCSSSDDTPAMPHLLPLHRPERLFFFRISQKPAIPSRLTCFFSNETGNFEWKEGILIRAMREGKWVVFKDIDRGSNEVLALIKPLIESHGLDKWIGGRASLEVAGRGKVVAADTFAIFATRSVPLSRIVVSSPSGDELRLIVKSRYPGLTTQASKGLIRLWEAVRALGNTSSARDVGLRELEKFCVRTQGLISSSRQAVDSSESDETLSLSSIFPNTSVREEIFLCARDVFFGSGALTAAAKAHMEAISRTIATQLELEPERQQWLLTRWVPDFDIEKDKNGRSTAVRIGRTRLSAKVTKREIVSTSARPFAMHRPATLLLSRIASAIALNEPVLLTGETGTGKTSAITHLAHILHQPLISLNLSNQTESSDLIGGFRPLDARVPALSLQTRFLDLFGETFARKNNEKFPADVRKSVAQGKWKRAVGLWKEGVRLAKEKLIKKQKADSETPRKRRKLDAYDNNNQRVEEADELDSETRRKLASWSTFEQDVSEFNVQYVTGKGRLAFGFVEGPLVQALREGSWVLLDEINLASSETLECISSLLRSPTSSITLTEQGSLEPVPRHPNFRLFACMNPATDVGKKDLPPNIRSHFTEIDVPPPDADRETLLSIVEQYIGSSAVSDKAAIMNVAEFYLAVKDLAETRQIADGSNHRPHYSMRTLARALTFASDIAGVYGLRRALWEGSLMAFTMVLDAPSAQLVTALAQKHLLAGVKNVRSALAKEPTLSRAQEDSVKLGPFYLERGPLPPDSGDDYVLTPSVEGKLIDLARIILTRRFPVLIEGPTSSGKTSSVEYLARRTGHRFIRINNHEHTDIQEYLGSYVPHPDTGKLVFTDGLLVRALRNGDWIVLDELNLAPTDVLEALNRLLDDNRELVIPETGEVIRPHPHFMLFATQNPPGLYAGRKVLSRAFRNRFLEVHFEDVPEAELETILCTRCPIAPSHGKKVVAVFRELQKRRQSGRVFESKQGFATLRDLFRWAGRDALGYQELAENGYMLLAERARRDTDKAVVKEVIESTMNVRIDEHALYDFESREADLAQFLGCRVPSDSSLILDQGHEASFHPPYSSSASLQPPHPEIFILSTATKTRRTADLIGGLRPVRNRASLKADILRKAAVLSTEIGLEMDTQDISALEIQLDSALKSTNLSSSARDALDELRRKIGKSKSIFEWHDGPLVEAMRNGDVFLLDEISLADDSVLERLNSVLEPSRMLVLAERAADDLRHPSLIAHDSFKLVATMNPGGDYGKKELSPALRNRFTEIWVPAIDDRSDLHLIVNCGWKHEVLRQYTTAVLDFVEWLCRETGDLSFLNLRDVLAWVSFSNAMYGEDPSQNMSAQDIFHHAAHMTYLDGLGSVPSLSSYTATSIERLKLAAVNQLNELAPCPSYEPFIPNFNSSAPTTQTNAMRVVRACQLAKPILLEGSPGVGKTSLITALAKVSGHELCRINLSDQTDLIDLFGSDLPVDNGKAGEFAWKDGEFLRALQEGRWVLLDEMNLAPQAVLEGLNAVLDHRGSVYIPELGRTFVKHPAFRIFAAQNPLSQGGGRKGLPKSFINRFTKVYIDQLSPSDLLLVCQHLHPDVEIDVLQAMITFNSSLHHAVSVERAFGKTRPTRTNLHPADLLRSVYLHRFRNSSDRRLALTMFEHAFNHSFDLSRNPTWTLSASQVSIGHFSSKRENCSRQVRPERLLKSQLSALEAIGCAVSHSSLTIVTGARNAGKTSLVRTLAYITGRTVQEVHVNSTTDATDLLGGFEQVDFQNRLREVALDVLGLIERELQCQMDFGIHMGAYLSLRRAHCLDGLPESAFSAQISVAQSRVREIVHAANRDSAGRFEWIDGPLVRAIRAGHWLLLDGANLCNPSVLDRLNSLCETDGFLTLSEKGFVNGQVQILKPHPDFRLFMTVDPQYGELSRAMRNRGVEIALISSLSKDDNDILHDHYRLPVVTHPPLLPLTFTAVRLGVRSLTKQLLASRIHSGCVLDQDSSLCHLLDIASLLLQPFKSSGDIDHAFYHFLSRTLTPVAVPLLLRFLQSQGDLMLQDFQLSCQRILSGAVEALSGLRNRHGIAEMLTVSHMLGMPIDLFLGVQPSVSDPLPDHPIALQILHLVVAVVLHRPTKFTTNARSSSSEDLRVERTAFAITSLLEEAHAAIVVTLQMVSGADSVSSLDAQALNLICEVLMYVRYLGDIVSQSVLDYSALQLPVDRISAISEQLPGAFTSFRDSASWFEECYDAGFRSRHKRNLIDGPSDLRRQILNLMAMAPLTRSLEDQVSASGMIEALQRRIQVDFEVCVIDGNEALQAPHLSTRLALLAMRSTLSENSKRAIGRLISIACDQPRSRIGHLLTYQQSLWLEDAERIGSLYNIPTITASLFAHWMNDVWGHQDGPAVLFRPVQLQSTLSVWNWKTTPMEKLAEYETDLHSLVQLVLLNSESVISVPEQLTILVKQSITKIASCFSKAGNTPLPELGDALEHSAFERAAGITAGYPSGSFSSIFSFQMHLSTPPLFKATFLDSGHRHAASLSKELALHSEFEELVSGNSENGVTVHLQTTLAAAQENLTNGPPPVPPRDVSRLQMFWSEVMQFQNHVLSPQKLETLISLLKAGEDSASLMEQVVQTSMKGFMQRLQTVYKEFDDITFPILYALLHLQTGLRILKQSSSPRHPANSTATALLAFPAIRSAQKLIAQENENGLGAFQRLLLNVTAVSLEIATGIDIYRHLTLLENMYEQAFRLWNIDRRRRKKSKRHRNPCIAKIAPLMTWKVMQMLKKGSLRNFSLLLISEPELKHFVSLHHVLFSGKDLTRSWYRSIQLSALPDFLDSPGLAFTDTLDYSALPLCISLLADRTVEMQQPLSSQHVPYNFYTDANIQETRKSAELVTKMKERLCTLIREWPDQMPCCKGSFRPRAAAASYGGLGRLCEQRITRENSLRDNRSSIIELIVNWRRLELSCWQTLLEAETKAFEGGVSSWWFHLYDAIVRGPLDLMQRNLDDEVLSTYLDSLVPLLDDFIRGSPLGQFRIRLDLLKSFDGLCRNLGRIHSGHRSVILERTTSSRSTVGYFMAFSSIMSADLASERSTLETEVRNLVKLASWKDVNVHALKQSAQRTHRRLQATSADAVDAEEIVYVNRGLDTPLRPTFPDVLPCAPGTANHLINLTRTYDRFLEETLAVDIIISSKELLSISIPSSLSAERREKRHKDLLNRKRTAWSHLLKELKKAGFSAPAKSKEVRQNESIRWIREQPTPDELPASWDFAKIESYWNRLNGLFPILRANLSSHHEDVSHQQLRKESLLWNQAFPSQLNQEPGLLVNAFSSYELLRRHLRRIRSLASSSGIYSGKIVLEQITTIFYALSRMESTLHDLQSALQSLLQLDPSSLLNPSVADNIRNVFASCVDVRGRFKSMLDNVQLSSVPILLAEEYQLALEAIKFFQGARRPTIATNADEIINTCLAGVHDLSKSCTSPSTDEDKNEYIRKDYQAIRSFTNVFKVNKLLTLLNNELETGHFDTARYLPFLELYTDLVHVQLTSHAHWTKSLLKLNFVLCSVLGTICQQGFCKPPEADEEGSGDAGDASDGVGLGEGSGTNNVSKEIEEESQVEGLQGDEPESAEPRDDKDDDAIEMSEDFGGERWKINADPEEQIGDLDDSDPAAVDEKFWGDEKGPDDGDDKVNKDSSTQKSGESEDEPQSQPDVEEEDAPQEAEGEDSSHPDVNGAPMDEHVPEADTLELPDDINMDTGDAGDEADKMDVEEDEKDEGMVDSEEPITESVDEQPGRDFESPPPMEQDESESTDGKDLPDQTEQLQNDQNGDEEEKENSAVALPDIGKGDGEVTEEQAAAVESGQNASSGESGTSMGVAGEAASASENSKDQHGADAPEPSQAPEMGQTSSMDLDSTAGAAPMGSQHGQQSSQQNEQLSNNPLRSLADALKEVQRRFDEILDNVGQPNDDQPEPRNNQELLTLGPAEEEQVAKLRELNLVDDKAESENNVPPLSDIDMPSELEPAPQSPQGAVVNHSHRNSEVGAVPNPDGPNGDVDMEDVEDPNVELELRTWQASGLPDDQASHIWRLYESLTHELAYTLCEQLRLILEPTLATRLKGDYRTGKRLNMKKIIPYIASDYTKDKIWLRRTRPSQREYQVLIALDDSRSMAESHSVHLAYQTLALVSKALTRLEAGDVAIAKFGQDVQILHGFDGAPFSDQAGMEVIKAFHFDQKATNVLSLVDTSLRVLEAARERRSVSSSTAADLWQLEIIISDGMCQDHDKLRAALRKAEEQRVMIVFIIIDSLHSGGTGSSAQGSILTMQKAEFKNMELQLQRYLDSFPFEYYVVLRDVEALPQVLSATLKQFFERISEE</sequence>
<feature type="compositionally biased region" description="Low complexity" evidence="10">
    <location>
        <begin position="4155"/>
        <end position="4171"/>
    </location>
</feature>
<comment type="subcellular location">
    <subcellularLocation>
        <location evidence="1">Nucleus</location>
        <location evidence="1">Nucleolus</location>
    </subcellularLocation>
    <subcellularLocation>
        <location evidence="2">Nucleus</location>
        <location evidence="2">Nucleoplasm</location>
    </subcellularLocation>
</comment>
<dbReference type="Proteomes" id="UP000799118">
    <property type="component" value="Unassembled WGS sequence"/>
</dbReference>